<dbReference type="Gene3D" id="1.50.10.10">
    <property type="match status" value="1"/>
</dbReference>
<keyword evidence="1" id="KW-0732">Signal</keyword>
<evidence type="ECO:0008006" key="7">
    <source>
        <dbReference type="Google" id="ProtNLM"/>
    </source>
</evidence>
<feature type="signal peptide" evidence="1">
    <location>
        <begin position="1"/>
        <end position="34"/>
    </location>
</feature>
<feature type="domain" description="Glycosyl hydrolase family 95 N-terminal" evidence="2">
    <location>
        <begin position="40"/>
        <end position="69"/>
    </location>
</feature>
<dbReference type="PANTHER" id="PTHR31084:SF0">
    <property type="entry name" value="ALPHA-L-FUCOSIDASE 2"/>
    <property type="match status" value="1"/>
</dbReference>
<dbReference type="InterPro" id="IPR027414">
    <property type="entry name" value="GH95_N_dom"/>
</dbReference>
<evidence type="ECO:0000259" key="3">
    <source>
        <dbReference type="Pfam" id="PF21307"/>
    </source>
</evidence>
<protein>
    <recommendedName>
        <fullName evidence="7">Alpha-L-fucosidase 2</fullName>
    </recommendedName>
</protein>
<dbReference type="SUPFAM" id="SSF48208">
    <property type="entry name" value="Six-hairpin glycosidases"/>
    <property type="match status" value="1"/>
</dbReference>
<organism evidence="5 6">
    <name type="scientific">Terriglobus roseus (strain DSM 18391 / NRRL B-41598 / KBS 63)</name>
    <dbReference type="NCBI Taxonomy" id="926566"/>
    <lineage>
        <taxon>Bacteria</taxon>
        <taxon>Pseudomonadati</taxon>
        <taxon>Acidobacteriota</taxon>
        <taxon>Terriglobia</taxon>
        <taxon>Terriglobales</taxon>
        <taxon>Acidobacteriaceae</taxon>
        <taxon>Terriglobus</taxon>
    </lineage>
</organism>
<dbReference type="AlphaFoldDB" id="I3ZIT8"/>
<dbReference type="InterPro" id="IPR016518">
    <property type="entry name" value="Alpha-L-fucosidase"/>
</dbReference>
<dbReference type="RefSeq" id="WP_014786420.1">
    <property type="nucleotide sequence ID" value="NC_018014.1"/>
</dbReference>
<proteinExistence type="predicted"/>
<evidence type="ECO:0000259" key="4">
    <source>
        <dbReference type="Pfam" id="PF22124"/>
    </source>
</evidence>
<dbReference type="Pfam" id="PF21307">
    <property type="entry name" value="Glyco_hydro_95_C"/>
    <property type="match status" value="1"/>
</dbReference>
<dbReference type="OrthoDB" id="9802600at2"/>
<dbReference type="InterPro" id="IPR049053">
    <property type="entry name" value="AFCA-like_C"/>
</dbReference>
<dbReference type="InterPro" id="IPR054363">
    <property type="entry name" value="GH95_cat"/>
</dbReference>
<keyword evidence="6" id="KW-1185">Reference proteome</keyword>
<dbReference type="InterPro" id="IPR012341">
    <property type="entry name" value="6hp_glycosidase-like_sf"/>
</dbReference>
<dbReference type="Gene3D" id="2.70.98.50">
    <property type="entry name" value="putative glycoside hydrolase family protein from bacillus halodurans"/>
    <property type="match status" value="1"/>
</dbReference>
<evidence type="ECO:0000259" key="2">
    <source>
        <dbReference type="Pfam" id="PF14498"/>
    </source>
</evidence>
<dbReference type="PATRIC" id="fig|926566.3.peg.2913"/>
<evidence type="ECO:0000313" key="5">
    <source>
        <dbReference type="EMBL" id="AFL89156.1"/>
    </source>
</evidence>
<accession>I3ZIT8</accession>
<dbReference type="Proteomes" id="UP000006056">
    <property type="component" value="Chromosome"/>
</dbReference>
<dbReference type="HOGENOM" id="CLU_004617_2_2_0"/>
<dbReference type="PIRSF" id="PIRSF007663">
    <property type="entry name" value="UCP007663"/>
    <property type="match status" value="1"/>
</dbReference>
<feature type="domain" description="Alpha fucosidase A-like C-terminal" evidence="3">
    <location>
        <begin position="747"/>
        <end position="833"/>
    </location>
</feature>
<dbReference type="Pfam" id="PF22124">
    <property type="entry name" value="Glyco_hydro_95_cat"/>
    <property type="match status" value="1"/>
</dbReference>
<dbReference type="InterPro" id="IPR008928">
    <property type="entry name" value="6-hairpin_glycosidase_sf"/>
</dbReference>
<reference evidence="5 6" key="1">
    <citation type="submission" date="2012-06" db="EMBL/GenBank/DDBJ databases">
        <title>Complete genome of Terriglobus roseus DSM 18391.</title>
        <authorList>
            <consortium name="US DOE Joint Genome Institute (JGI-PGF)"/>
            <person name="Lucas S."/>
            <person name="Copeland A."/>
            <person name="Lapidus A."/>
            <person name="Glavina del Rio T."/>
            <person name="Dalin E."/>
            <person name="Tice H."/>
            <person name="Bruce D."/>
            <person name="Goodwin L."/>
            <person name="Pitluck S."/>
            <person name="Peters L."/>
            <person name="Mikhailova N."/>
            <person name="Munk A.C.C."/>
            <person name="Kyrpides N."/>
            <person name="Mavromatis K."/>
            <person name="Ivanova N."/>
            <person name="Brettin T."/>
            <person name="Detter J.C."/>
            <person name="Han C."/>
            <person name="Larimer F."/>
            <person name="Land M."/>
            <person name="Hauser L."/>
            <person name="Markowitz V."/>
            <person name="Cheng J.-F."/>
            <person name="Hugenholtz P."/>
            <person name="Woyke T."/>
            <person name="Wu D."/>
            <person name="Brambilla E."/>
            <person name="Klenk H.-P."/>
            <person name="Eisen J.A."/>
        </authorList>
    </citation>
    <scope>NUCLEOTIDE SEQUENCE [LARGE SCALE GENOMIC DNA]</scope>
    <source>
        <strain evidence="6">DSM 18391 / NRRL B-41598 / KBS 63</strain>
    </source>
</reference>
<dbReference type="eggNOG" id="COG1554">
    <property type="taxonomic scope" value="Bacteria"/>
</dbReference>
<evidence type="ECO:0000256" key="1">
    <source>
        <dbReference type="SAM" id="SignalP"/>
    </source>
</evidence>
<name>I3ZIT8_TERRK</name>
<dbReference type="EMBL" id="CP003379">
    <property type="protein sequence ID" value="AFL89156.1"/>
    <property type="molecule type" value="Genomic_DNA"/>
</dbReference>
<evidence type="ECO:0000313" key="6">
    <source>
        <dbReference type="Proteomes" id="UP000006056"/>
    </source>
</evidence>
<dbReference type="GO" id="GO:0005975">
    <property type="term" value="P:carbohydrate metabolic process"/>
    <property type="evidence" value="ECO:0007669"/>
    <property type="project" value="InterPro"/>
</dbReference>
<dbReference type="GO" id="GO:0004560">
    <property type="term" value="F:alpha-L-fucosidase activity"/>
    <property type="evidence" value="ECO:0007669"/>
    <property type="project" value="InterPro"/>
</dbReference>
<feature type="domain" description="Glycosyl hydrolase family 95 catalytic" evidence="4">
    <location>
        <begin position="328"/>
        <end position="738"/>
    </location>
</feature>
<gene>
    <name evidence="5" type="ordered locus">Terro_2921</name>
</gene>
<feature type="domain" description="Glycosyl hydrolase family 95 N-terminal" evidence="2">
    <location>
        <begin position="95"/>
        <end position="304"/>
    </location>
</feature>
<dbReference type="PANTHER" id="PTHR31084">
    <property type="entry name" value="ALPHA-L-FUCOSIDASE 2"/>
    <property type="match status" value="1"/>
</dbReference>
<dbReference type="KEGG" id="trs:Terro_2921"/>
<sequence>MPETRFHRTRPTARLLIAFATAATGCLSIPAQQAQEPARLWYRAPAPVWTEALPIGNGRIGAMVFGGANTGPNNGDLEDAAKNADILSGDKTRGQDEHLQLNESTVWAGSRADRLNPRAAEGFRRVRALLLESKGTDGKKIAEAEKLAQETMIANPKAMPPYSTVGDLYLRSSSSEAIADYHRQLDLKTGVVRITYRQGPVHFTREIFASAPDHVIVMHLTADRPNAISLTASMDRPGDFAIRASGQRDLVLTQSATTKNATHFQAQARFATHGGAVHADGDRIVVEKAQELTVLIAAASDFKGGPILGGDPATLCGDILASAQKKNFAALSAAATKDQFRYIDRMSLSLGPVDAALAAMPTDERLKRVAAGQDDFGLQALYFQYARYLLLGSSRPGGLAANLQGLWASGLSNPWGSKWTINVNTEMNYWLAEAANLSEMHQPLFDLVGMVRDPASGTGVKVAKEYYGAKGFVIHHNTDIWGDAEPIDGYQYGIWPDGGAWLTLHAWDHYAFTGNKQFLRSQAWPLLHDASLFFLDYLTDDGSGHLVTGPSLSPENKYKLADGTSHSLTMGPTMDIEIVRELFQRTMQAGTILGEDAAFLQQVRQASDRLPPFHVGSLGQLQEWQQDYQEDAPGHRHISHLWALFPGTQIDLRHTPDLARAAQVSLERRLANGGGQTGWSRAWVVNYWDHLHNGQQAYDSLQVLFRQSTFPNLMDTHPPGVFQIDGNLGGANGMLEALVQSRWYADHGEVDLMPALPTAWQQGHITGLRVRGNQELSLRWSNGKLDAVTWVAHQDGRFEIALPPGLHLHSSPDLTEPAPGMVSLMAHAGKSYNLRFD</sequence>
<dbReference type="Pfam" id="PF14498">
    <property type="entry name" value="Glyco_hyd_65N_2"/>
    <property type="match status" value="2"/>
</dbReference>
<dbReference type="STRING" id="926566.Terro_2921"/>
<feature type="chain" id="PRO_5003684149" description="Alpha-L-fucosidase 2" evidence="1">
    <location>
        <begin position="35"/>
        <end position="837"/>
    </location>
</feature>
<dbReference type="PROSITE" id="PS51257">
    <property type="entry name" value="PROKAR_LIPOPROTEIN"/>
    <property type="match status" value="1"/>
</dbReference>